<feature type="repeat" description="WD" evidence="3">
    <location>
        <begin position="107"/>
        <end position="148"/>
    </location>
</feature>
<dbReference type="InterPro" id="IPR001245">
    <property type="entry name" value="Ser-Thr/Tyr_kinase_cat_dom"/>
</dbReference>
<feature type="repeat" description="WD" evidence="3">
    <location>
        <begin position="273"/>
        <end position="306"/>
    </location>
</feature>
<dbReference type="InterPro" id="IPR001680">
    <property type="entry name" value="WD40_rpt"/>
</dbReference>
<accession>A0A1B7MQW7</accession>
<dbReference type="PROSITE" id="PS00109">
    <property type="entry name" value="PROTEIN_KINASE_TYR"/>
    <property type="match status" value="1"/>
</dbReference>
<dbReference type="CDD" id="cd00200">
    <property type="entry name" value="WD40"/>
    <property type="match status" value="1"/>
</dbReference>
<sequence>MSSRNGEMKNISTIKPCQTIRGHTNIVRRVVHLHGGRQIITCSDDGSLRLWNLESGAQIDNEWRDQGRKTGVTAMALSPNGKTVTSGSRDGKVELWDVERRKVIAKWIGHSDTVRSVCWGRDGERVLSGSYDGTVRVWDVERGDTVLGPIKTGHKIVYAAIYSHCTTKIATGGLNGIKIWDANTGELLSTIIPGIVWSLAWTSDQKTLIAGLRDGSIRIFDTATWKQIAILKSHERGVYAISLFQSDRLLASTSRDTTVCLWNLDTNTQVGQPLQHKRDVNGATFSPDGKLLVTCCSDKNVYVWDVYTILKDAPLEDLLSIPDVPRDGYEQKVARKSWDTDATRRVQQEEPHTEPSSSSFLNVDATNSFARPQGDDIVEAEDDNSYDNFFASSQPSLAPATSACIFSNLSVPHPPVNESVRLQEHPKRRFHGLSESPVLLPANGKPTGHTPEGSVGDGDDDAECDRDVDRPRNNDKNTDQQVLPASAETPLSDDPPAAHDNNDNRMLWESLMRARGKDTSSNYEEEENKGDENNLRPKQDDGQCKGSTSPYWESTATEKQPRQESTDASDSLQDLTNHLQGKSDYPIASGGYGDIWKCELVKASETVEVAVKTIRAFDASDDVLVRRNSKRVRRELKVWDRLRHDCILPLWGVANNFGPYPAMICPWVKNGTLTDFLEREQDMLSSQDKFSLLDDIALGLQYLHDKTIVHGDLTGSNVLVHGNGRACLADFGLSTVMEFIGTSYLTSTIKGNIRWAAAELFEVPEDDEEDGAAVSLSTECDIYSFGSITLQVLTCKVPYYNVKKDNVVLGQVIRGKKPEAPKESQIAPSHWDLIERCWLSRASRPSVRDIVTFVARERQALVS</sequence>
<dbReference type="EMBL" id="KV448543">
    <property type="protein sequence ID" value="OAX35012.1"/>
    <property type="molecule type" value="Genomic_DNA"/>
</dbReference>
<keyword evidence="7" id="KW-1185">Reference proteome</keyword>
<feature type="region of interest" description="Disordered" evidence="4">
    <location>
        <begin position="330"/>
        <end position="363"/>
    </location>
</feature>
<protein>
    <submittedName>
        <fullName evidence="6">WD40 repeat-like protein</fullName>
    </submittedName>
</protein>
<dbReference type="PROSITE" id="PS50011">
    <property type="entry name" value="PROTEIN_KINASE_DOM"/>
    <property type="match status" value="1"/>
</dbReference>
<evidence type="ECO:0000259" key="5">
    <source>
        <dbReference type="PROSITE" id="PS50011"/>
    </source>
</evidence>
<feature type="region of interest" description="Disordered" evidence="4">
    <location>
        <begin position="515"/>
        <end position="571"/>
    </location>
</feature>
<organism evidence="6 7">
    <name type="scientific">Rhizopogon vinicolor AM-OR11-026</name>
    <dbReference type="NCBI Taxonomy" id="1314800"/>
    <lineage>
        <taxon>Eukaryota</taxon>
        <taxon>Fungi</taxon>
        <taxon>Dikarya</taxon>
        <taxon>Basidiomycota</taxon>
        <taxon>Agaricomycotina</taxon>
        <taxon>Agaricomycetes</taxon>
        <taxon>Agaricomycetidae</taxon>
        <taxon>Boletales</taxon>
        <taxon>Suillineae</taxon>
        <taxon>Rhizopogonaceae</taxon>
        <taxon>Rhizopogon</taxon>
    </lineage>
</organism>
<proteinExistence type="predicted"/>
<evidence type="ECO:0000256" key="3">
    <source>
        <dbReference type="PROSITE-ProRule" id="PRU00221"/>
    </source>
</evidence>
<evidence type="ECO:0000313" key="6">
    <source>
        <dbReference type="EMBL" id="OAX35012.1"/>
    </source>
</evidence>
<dbReference type="PRINTS" id="PR00320">
    <property type="entry name" value="GPROTEINBRPT"/>
</dbReference>
<dbReference type="InterPro" id="IPR008266">
    <property type="entry name" value="Tyr_kinase_AS"/>
</dbReference>
<reference evidence="6 7" key="1">
    <citation type="submission" date="2016-06" db="EMBL/GenBank/DDBJ databases">
        <title>Comparative genomics of the ectomycorrhizal sister species Rhizopogon vinicolor and Rhizopogon vesiculosus (Basidiomycota: Boletales) reveals a divergence of the mating type B locus.</title>
        <authorList>
            <consortium name="DOE Joint Genome Institute"/>
            <person name="Mujic A.B."/>
            <person name="Kuo A."/>
            <person name="Tritt A."/>
            <person name="Lipzen A."/>
            <person name="Chen C."/>
            <person name="Johnson J."/>
            <person name="Sharma A."/>
            <person name="Barry K."/>
            <person name="Grigoriev I.V."/>
            <person name="Spatafora J.W."/>
        </authorList>
    </citation>
    <scope>NUCLEOTIDE SEQUENCE [LARGE SCALE GENOMIC DNA]</scope>
    <source>
        <strain evidence="6 7">AM-OR11-026</strain>
    </source>
</reference>
<keyword evidence="1 3" id="KW-0853">WD repeat</keyword>
<dbReference type="PANTHER" id="PTHR19879:SF9">
    <property type="entry name" value="TRANSCRIPTION INITIATION FACTOR TFIID SUBUNIT 5"/>
    <property type="match status" value="1"/>
</dbReference>
<dbReference type="OrthoDB" id="431715at2759"/>
<gene>
    <name evidence="6" type="ORF">K503DRAFT_773933</name>
</gene>
<dbReference type="InterPro" id="IPR019775">
    <property type="entry name" value="WD40_repeat_CS"/>
</dbReference>
<feature type="domain" description="Protein kinase" evidence="5">
    <location>
        <begin position="581"/>
        <end position="862"/>
    </location>
</feature>
<dbReference type="InterPro" id="IPR036322">
    <property type="entry name" value="WD40_repeat_dom_sf"/>
</dbReference>
<dbReference type="SUPFAM" id="SSF56112">
    <property type="entry name" value="Protein kinase-like (PK-like)"/>
    <property type="match status" value="1"/>
</dbReference>
<dbReference type="Pfam" id="PF00400">
    <property type="entry name" value="WD40"/>
    <property type="match status" value="6"/>
</dbReference>
<feature type="compositionally biased region" description="Polar residues" evidence="4">
    <location>
        <begin position="354"/>
        <end position="363"/>
    </location>
</feature>
<dbReference type="PROSITE" id="PS50082">
    <property type="entry name" value="WD_REPEATS_2"/>
    <property type="match status" value="5"/>
</dbReference>
<dbReference type="InterPro" id="IPR015943">
    <property type="entry name" value="WD40/YVTN_repeat-like_dom_sf"/>
</dbReference>
<dbReference type="InterPro" id="IPR000719">
    <property type="entry name" value="Prot_kinase_dom"/>
</dbReference>
<dbReference type="Gene3D" id="2.130.10.10">
    <property type="entry name" value="YVTN repeat-like/Quinoprotein amine dehydrogenase"/>
    <property type="match status" value="2"/>
</dbReference>
<feature type="repeat" description="WD" evidence="3">
    <location>
        <begin position="20"/>
        <end position="61"/>
    </location>
</feature>
<name>A0A1B7MQW7_9AGAM</name>
<feature type="region of interest" description="Disordered" evidence="4">
    <location>
        <begin position="433"/>
        <end position="503"/>
    </location>
</feature>
<dbReference type="InParanoid" id="A0A1B7MQW7"/>
<dbReference type="SUPFAM" id="SSF50978">
    <property type="entry name" value="WD40 repeat-like"/>
    <property type="match status" value="1"/>
</dbReference>
<dbReference type="GO" id="GO:0004672">
    <property type="term" value="F:protein kinase activity"/>
    <property type="evidence" value="ECO:0007669"/>
    <property type="project" value="InterPro"/>
</dbReference>
<dbReference type="Pfam" id="PF07714">
    <property type="entry name" value="PK_Tyr_Ser-Thr"/>
    <property type="match status" value="1"/>
</dbReference>
<evidence type="ECO:0000256" key="1">
    <source>
        <dbReference type="ARBA" id="ARBA00022574"/>
    </source>
</evidence>
<evidence type="ECO:0000313" key="7">
    <source>
        <dbReference type="Proteomes" id="UP000092154"/>
    </source>
</evidence>
<dbReference type="Gene3D" id="1.10.510.10">
    <property type="entry name" value="Transferase(Phosphotransferase) domain 1"/>
    <property type="match status" value="1"/>
</dbReference>
<dbReference type="Proteomes" id="UP000092154">
    <property type="component" value="Unassembled WGS sequence"/>
</dbReference>
<dbReference type="InterPro" id="IPR011009">
    <property type="entry name" value="Kinase-like_dom_sf"/>
</dbReference>
<feature type="compositionally biased region" description="Polar residues" evidence="4">
    <location>
        <begin position="545"/>
        <end position="558"/>
    </location>
</feature>
<evidence type="ECO:0000256" key="2">
    <source>
        <dbReference type="ARBA" id="ARBA00022737"/>
    </source>
</evidence>
<feature type="repeat" description="WD" evidence="3">
    <location>
        <begin position="231"/>
        <end position="272"/>
    </location>
</feature>
<dbReference type="AlphaFoldDB" id="A0A1B7MQW7"/>
<feature type="repeat" description="WD" evidence="3">
    <location>
        <begin position="65"/>
        <end position="106"/>
    </location>
</feature>
<dbReference type="SMART" id="SM00320">
    <property type="entry name" value="WD40"/>
    <property type="match status" value="7"/>
</dbReference>
<dbReference type="PROSITE" id="PS00678">
    <property type="entry name" value="WD_REPEATS_1"/>
    <property type="match status" value="5"/>
</dbReference>
<dbReference type="GO" id="GO:0005524">
    <property type="term" value="F:ATP binding"/>
    <property type="evidence" value="ECO:0007669"/>
    <property type="project" value="InterPro"/>
</dbReference>
<dbReference type="PROSITE" id="PS50294">
    <property type="entry name" value="WD_REPEATS_REGION"/>
    <property type="match status" value="5"/>
</dbReference>
<dbReference type="STRING" id="1314800.A0A1B7MQW7"/>
<keyword evidence="2" id="KW-0677">Repeat</keyword>
<dbReference type="InterPro" id="IPR020472">
    <property type="entry name" value="WD40_PAC1"/>
</dbReference>
<feature type="compositionally biased region" description="Basic and acidic residues" evidence="4">
    <location>
        <begin position="530"/>
        <end position="543"/>
    </location>
</feature>
<evidence type="ECO:0000256" key="4">
    <source>
        <dbReference type="SAM" id="MobiDB-lite"/>
    </source>
</evidence>
<feature type="compositionally biased region" description="Basic and acidic residues" evidence="4">
    <location>
        <begin position="465"/>
        <end position="478"/>
    </location>
</feature>
<dbReference type="PANTHER" id="PTHR19879">
    <property type="entry name" value="TRANSCRIPTION INITIATION FACTOR TFIID"/>
    <property type="match status" value="1"/>
</dbReference>
<feature type="compositionally biased region" description="Basic and acidic residues" evidence="4">
    <location>
        <begin position="330"/>
        <end position="353"/>
    </location>
</feature>